<comment type="caution">
    <text evidence="1">The sequence shown here is derived from an EMBL/GenBank/DDBJ whole genome shotgun (WGS) entry which is preliminary data.</text>
</comment>
<dbReference type="PANTHER" id="PTHR11941">
    <property type="entry name" value="ENOYL-COA HYDRATASE-RELATED"/>
    <property type="match status" value="1"/>
</dbReference>
<dbReference type="Proteomes" id="UP000539175">
    <property type="component" value="Unassembled WGS sequence"/>
</dbReference>
<accession>A0A7X0EDZ9</accession>
<dbReference type="EMBL" id="JACIIZ010000011">
    <property type="protein sequence ID" value="MBB6253362.1"/>
    <property type="molecule type" value="Genomic_DNA"/>
</dbReference>
<dbReference type="PANTHER" id="PTHR11941:SF54">
    <property type="entry name" value="ENOYL-COA HYDRATASE, MITOCHONDRIAL"/>
    <property type="match status" value="1"/>
</dbReference>
<evidence type="ECO:0000313" key="1">
    <source>
        <dbReference type="EMBL" id="MBB6253362.1"/>
    </source>
</evidence>
<evidence type="ECO:0008006" key="3">
    <source>
        <dbReference type="Google" id="ProtNLM"/>
    </source>
</evidence>
<dbReference type="Gene3D" id="3.90.226.10">
    <property type="entry name" value="2-enoyl-CoA Hydratase, Chain A, domain 1"/>
    <property type="match status" value="1"/>
</dbReference>
<dbReference type="GO" id="GO:0006635">
    <property type="term" value="P:fatty acid beta-oxidation"/>
    <property type="evidence" value="ECO:0007669"/>
    <property type="project" value="TreeGrafter"/>
</dbReference>
<dbReference type="Pfam" id="PF00378">
    <property type="entry name" value="ECH_1"/>
    <property type="match status" value="1"/>
</dbReference>
<dbReference type="RefSeq" id="WP_184803740.1">
    <property type="nucleotide sequence ID" value="NZ_JACIIZ010000011.1"/>
</dbReference>
<dbReference type="GO" id="GO:0003824">
    <property type="term" value="F:catalytic activity"/>
    <property type="evidence" value="ECO:0007669"/>
    <property type="project" value="UniProtKB-ARBA"/>
</dbReference>
<evidence type="ECO:0000313" key="2">
    <source>
        <dbReference type="Proteomes" id="UP000539175"/>
    </source>
</evidence>
<keyword evidence="2" id="KW-1185">Reference proteome</keyword>
<reference evidence="1 2" key="1">
    <citation type="submission" date="2020-08" db="EMBL/GenBank/DDBJ databases">
        <title>Genomic Encyclopedia of Type Strains, Phase IV (KMG-IV): sequencing the most valuable type-strain genomes for metagenomic binning, comparative biology and taxonomic classification.</title>
        <authorList>
            <person name="Goeker M."/>
        </authorList>
    </citation>
    <scope>NUCLEOTIDE SEQUENCE [LARGE SCALE GENOMIC DNA]</scope>
    <source>
        <strain evidence="1 2">DSM 22198</strain>
    </source>
</reference>
<dbReference type="CDD" id="cd06558">
    <property type="entry name" value="crotonase-like"/>
    <property type="match status" value="1"/>
</dbReference>
<protein>
    <recommendedName>
        <fullName evidence="3">Enoyl-CoA hydratase/isomerase family protein</fullName>
    </recommendedName>
</protein>
<dbReference type="InterPro" id="IPR029045">
    <property type="entry name" value="ClpP/crotonase-like_dom_sf"/>
</dbReference>
<dbReference type="AlphaFoldDB" id="A0A7X0EDZ9"/>
<proteinExistence type="predicted"/>
<gene>
    <name evidence="1" type="ORF">FHS74_003931</name>
</gene>
<organism evidence="1 2">
    <name type="scientific">Nitrospirillum iridis</name>
    <dbReference type="NCBI Taxonomy" id="765888"/>
    <lineage>
        <taxon>Bacteria</taxon>
        <taxon>Pseudomonadati</taxon>
        <taxon>Pseudomonadota</taxon>
        <taxon>Alphaproteobacteria</taxon>
        <taxon>Rhodospirillales</taxon>
        <taxon>Azospirillaceae</taxon>
        <taxon>Nitrospirillum</taxon>
    </lineage>
</organism>
<dbReference type="InterPro" id="IPR001753">
    <property type="entry name" value="Enoyl-CoA_hydra/iso"/>
</dbReference>
<name>A0A7X0EDZ9_9PROT</name>
<dbReference type="SUPFAM" id="SSF52096">
    <property type="entry name" value="ClpP/crotonase"/>
    <property type="match status" value="1"/>
</dbReference>
<sequence length="326" mass="34395">MREPNLLDVAEFSALGAAPCRVVPAADYRRGPVPLQSVVIGVDGAGALPAVNPADFDVLLTTAPEPPAPWVGVASVTAAQNLADRVGRWPFAATIGCQVLRTVERLPFNDALLVESLAYSTLLGGREFADWLARRPPQAPLTPVDDPIRVERDGETLILTLADTPRRNAMTAVMRDALYTALANALEDPGLPNVVLRADGRCFSTGGSLAEFGTTRDLAAAHIIRSLHANARLCHALGGRLEVVFHGACVGSGLEVPAAAARRSARCGAFFQLPELSMGLIPGAGGTVTVSRAIGRHRAVWMFLSGARLTVGRALSWGLVHRVLPS</sequence>